<dbReference type="Pfam" id="PF20411">
    <property type="entry name" value="DUF6697"/>
    <property type="match status" value="1"/>
</dbReference>
<dbReference type="AlphaFoldDB" id="A0A5C3QIL1"/>
<keyword evidence="4" id="KW-1185">Reference proteome</keyword>
<proteinExistence type="predicted"/>
<feature type="compositionally biased region" description="Basic residues" evidence="1">
    <location>
        <begin position="203"/>
        <end position="212"/>
    </location>
</feature>
<evidence type="ECO:0000313" key="4">
    <source>
        <dbReference type="Proteomes" id="UP000305067"/>
    </source>
</evidence>
<dbReference type="Proteomes" id="UP000305067">
    <property type="component" value="Unassembled WGS sequence"/>
</dbReference>
<feature type="compositionally biased region" description="Basic residues" evidence="1">
    <location>
        <begin position="127"/>
        <end position="142"/>
    </location>
</feature>
<evidence type="ECO:0000313" key="3">
    <source>
        <dbReference type="EMBL" id="TFL00980.1"/>
    </source>
</evidence>
<evidence type="ECO:0000256" key="1">
    <source>
        <dbReference type="SAM" id="MobiDB-lite"/>
    </source>
</evidence>
<organism evidence="3 4">
    <name type="scientific">Pterulicium gracile</name>
    <dbReference type="NCBI Taxonomy" id="1884261"/>
    <lineage>
        <taxon>Eukaryota</taxon>
        <taxon>Fungi</taxon>
        <taxon>Dikarya</taxon>
        <taxon>Basidiomycota</taxon>
        <taxon>Agaricomycotina</taxon>
        <taxon>Agaricomycetes</taxon>
        <taxon>Agaricomycetidae</taxon>
        <taxon>Agaricales</taxon>
        <taxon>Pleurotineae</taxon>
        <taxon>Pterulaceae</taxon>
        <taxon>Pterulicium</taxon>
    </lineage>
</organism>
<accession>A0A5C3QIL1</accession>
<name>A0A5C3QIL1_9AGAR</name>
<feature type="domain" description="DUF6697" evidence="2">
    <location>
        <begin position="11"/>
        <end position="118"/>
    </location>
</feature>
<protein>
    <recommendedName>
        <fullName evidence="2">DUF6697 domain-containing protein</fullName>
    </recommendedName>
</protein>
<dbReference type="OrthoDB" id="3035962at2759"/>
<gene>
    <name evidence="3" type="ORF">BDV98DRAFT_85580</name>
</gene>
<evidence type="ECO:0000259" key="2">
    <source>
        <dbReference type="Pfam" id="PF20411"/>
    </source>
</evidence>
<sequence>MALAGITIDSEVHCFTRMGTNRWVYTGSYNVQLWGELTEEQMLRLPPRTSLEWAKGIAKSDWGRRWMAQENAQLCAHQQIVVDDADNILQALMEGRVRVGFTVQQCVGFSTDLFDKLMGEFRNPTKPPKKKPAKKSSKKKGTGRGGDVKKEEDNDDDQEDVAVEEEDSEEEEGDTFPDPNVSRRRSPVVTIKTELTSSSRVKDTKKRKKQHAHTGVDDPPPSKRVK</sequence>
<dbReference type="EMBL" id="ML178826">
    <property type="protein sequence ID" value="TFL00980.1"/>
    <property type="molecule type" value="Genomic_DNA"/>
</dbReference>
<reference evidence="3 4" key="1">
    <citation type="journal article" date="2019" name="Nat. Ecol. Evol.">
        <title>Megaphylogeny resolves global patterns of mushroom evolution.</title>
        <authorList>
            <person name="Varga T."/>
            <person name="Krizsan K."/>
            <person name="Foldi C."/>
            <person name="Dima B."/>
            <person name="Sanchez-Garcia M."/>
            <person name="Sanchez-Ramirez S."/>
            <person name="Szollosi G.J."/>
            <person name="Szarkandi J.G."/>
            <person name="Papp V."/>
            <person name="Albert L."/>
            <person name="Andreopoulos W."/>
            <person name="Angelini C."/>
            <person name="Antonin V."/>
            <person name="Barry K.W."/>
            <person name="Bougher N.L."/>
            <person name="Buchanan P."/>
            <person name="Buyck B."/>
            <person name="Bense V."/>
            <person name="Catcheside P."/>
            <person name="Chovatia M."/>
            <person name="Cooper J."/>
            <person name="Damon W."/>
            <person name="Desjardin D."/>
            <person name="Finy P."/>
            <person name="Geml J."/>
            <person name="Haridas S."/>
            <person name="Hughes K."/>
            <person name="Justo A."/>
            <person name="Karasinski D."/>
            <person name="Kautmanova I."/>
            <person name="Kiss B."/>
            <person name="Kocsube S."/>
            <person name="Kotiranta H."/>
            <person name="LaButti K.M."/>
            <person name="Lechner B.E."/>
            <person name="Liimatainen K."/>
            <person name="Lipzen A."/>
            <person name="Lukacs Z."/>
            <person name="Mihaltcheva S."/>
            <person name="Morgado L.N."/>
            <person name="Niskanen T."/>
            <person name="Noordeloos M.E."/>
            <person name="Ohm R.A."/>
            <person name="Ortiz-Santana B."/>
            <person name="Ovrebo C."/>
            <person name="Racz N."/>
            <person name="Riley R."/>
            <person name="Savchenko A."/>
            <person name="Shiryaev A."/>
            <person name="Soop K."/>
            <person name="Spirin V."/>
            <person name="Szebenyi C."/>
            <person name="Tomsovsky M."/>
            <person name="Tulloss R.E."/>
            <person name="Uehling J."/>
            <person name="Grigoriev I.V."/>
            <person name="Vagvolgyi C."/>
            <person name="Papp T."/>
            <person name="Martin F.M."/>
            <person name="Miettinen O."/>
            <person name="Hibbett D.S."/>
            <person name="Nagy L.G."/>
        </authorList>
    </citation>
    <scope>NUCLEOTIDE SEQUENCE [LARGE SCALE GENOMIC DNA]</scope>
    <source>
        <strain evidence="3 4">CBS 309.79</strain>
    </source>
</reference>
<feature type="region of interest" description="Disordered" evidence="1">
    <location>
        <begin position="120"/>
        <end position="226"/>
    </location>
</feature>
<dbReference type="InterPro" id="IPR046520">
    <property type="entry name" value="DUF6697"/>
</dbReference>
<dbReference type="STRING" id="1884261.A0A5C3QIL1"/>
<feature type="compositionally biased region" description="Acidic residues" evidence="1">
    <location>
        <begin position="153"/>
        <end position="175"/>
    </location>
</feature>